<organism evidence="1 2">
    <name type="scientific">Turneriella parva (strain ATCC BAA-1111 / DSM 21527 / NCTC 11395 / H)</name>
    <name type="common">Leptospira parva</name>
    <dbReference type="NCBI Taxonomy" id="869212"/>
    <lineage>
        <taxon>Bacteria</taxon>
        <taxon>Pseudomonadati</taxon>
        <taxon>Spirochaetota</taxon>
        <taxon>Spirochaetia</taxon>
        <taxon>Leptospirales</taxon>
        <taxon>Leptospiraceae</taxon>
        <taxon>Turneriella</taxon>
    </lineage>
</organism>
<dbReference type="HOGENOM" id="CLU_097497_1_0_12"/>
<evidence type="ECO:0000313" key="1">
    <source>
        <dbReference type="EMBL" id="AFM10937.1"/>
    </source>
</evidence>
<gene>
    <name evidence="1" type="ordered locus">Turpa_0277</name>
</gene>
<dbReference type="InterPro" id="IPR036249">
    <property type="entry name" value="Thioredoxin-like_sf"/>
</dbReference>
<evidence type="ECO:0000313" key="2">
    <source>
        <dbReference type="Proteomes" id="UP000006048"/>
    </source>
</evidence>
<dbReference type="Proteomes" id="UP000006048">
    <property type="component" value="Chromosome"/>
</dbReference>
<name>I4B0Y0_TURPD</name>
<dbReference type="STRING" id="869212.Turpa_0277"/>
<protein>
    <submittedName>
        <fullName evidence="1">Protein-disulfide isomerase</fullName>
    </submittedName>
</protein>
<dbReference type="GO" id="GO:0016853">
    <property type="term" value="F:isomerase activity"/>
    <property type="evidence" value="ECO:0007669"/>
    <property type="project" value="UniProtKB-KW"/>
</dbReference>
<dbReference type="OrthoDB" id="9813770at2"/>
<dbReference type="EMBL" id="CP002959">
    <property type="protein sequence ID" value="AFM10937.1"/>
    <property type="molecule type" value="Genomic_DNA"/>
</dbReference>
<keyword evidence="1" id="KW-0413">Isomerase</keyword>
<proteinExistence type="predicted"/>
<sequence length="217" mass="23814">MPAGAKAEIIYVFDGYCGWCWGIANVVARLAEDFSDRFDFSALSGGLVLGPRIGPLGDFADYIERAMPRVEQMTGAIFSEAHRKLIRQRETIQDSTMPAMAFALVVETKPQTDTMKLAHAILRLNFEEGKVLSDPESYGDLFAAFGVPASAIADLKNRTALAGAEAQFARAREMGAESFPTIVYGREGQYFPLCQGFQSYENLSHALTVLHKEPPPL</sequence>
<dbReference type="Gene3D" id="1.10.472.60">
    <property type="entry name" value="putative protein disulfide isomerase domain"/>
    <property type="match status" value="1"/>
</dbReference>
<dbReference type="Gene3D" id="3.40.30.10">
    <property type="entry name" value="Glutaredoxin"/>
    <property type="match status" value="1"/>
</dbReference>
<accession>I4B0Y0</accession>
<dbReference type="KEGG" id="tpx:Turpa_0277"/>
<dbReference type="RefSeq" id="WP_014801458.1">
    <property type="nucleotide sequence ID" value="NC_018020.1"/>
</dbReference>
<dbReference type="AlphaFoldDB" id="I4B0Y0"/>
<dbReference type="SUPFAM" id="SSF52833">
    <property type="entry name" value="Thioredoxin-like"/>
    <property type="match status" value="1"/>
</dbReference>
<reference evidence="1 2" key="1">
    <citation type="submission" date="2012-06" db="EMBL/GenBank/DDBJ databases">
        <title>The complete chromosome of genome of Turneriella parva DSM 21527.</title>
        <authorList>
            <consortium name="US DOE Joint Genome Institute (JGI-PGF)"/>
            <person name="Lucas S."/>
            <person name="Han J."/>
            <person name="Lapidus A."/>
            <person name="Bruce D."/>
            <person name="Goodwin L."/>
            <person name="Pitluck S."/>
            <person name="Peters L."/>
            <person name="Kyrpides N."/>
            <person name="Mavromatis K."/>
            <person name="Ivanova N."/>
            <person name="Mikhailova N."/>
            <person name="Chertkov O."/>
            <person name="Detter J.C."/>
            <person name="Tapia R."/>
            <person name="Han C."/>
            <person name="Land M."/>
            <person name="Hauser L."/>
            <person name="Markowitz V."/>
            <person name="Cheng J.-F."/>
            <person name="Hugenholtz P."/>
            <person name="Woyke T."/>
            <person name="Wu D."/>
            <person name="Gronow S."/>
            <person name="Wellnitz S."/>
            <person name="Brambilla E."/>
            <person name="Klenk H.-P."/>
            <person name="Eisen J.A."/>
        </authorList>
    </citation>
    <scope>NUCLEOTIDE SEQUENCE [LARGE SCALE GENOMIC DNA]</scope>
    <source>
        <strain evidence="2">ATCC BAA-1111 / DSM 21527 / NCTC 11395 / H</strain>
    </source>
</reference>
<keyword evidence="2" id="KW-1185">Reference proteome</keyword>